<feature type="coiled-coil region" evidence="1">
    <location>
        <begin position="389"/>
        <end position="468"/>
    </location>
</feature>
<reference evidence="4 5" key="1">
    <citation type="submission" date="2017-09" db="EMBL/GenBank/DDBJ databases">
        <title>Paracoccus alkalisoli sp. nov., isolated from saline alkaline soil.</title>
        <authorList>
            <person name="Dong X."/>
            <person name="Zhang G."/>
        </authorList>
    </citation>
    <scope>NUCLEOTIDE SEQUENCE [LARGE SCALE GENOMIC DNA]</scope>
    <source>
        <strain evidence="4 5">WN007</strain>
    </source>
</reference>
<protein>
    <submittedName>
        <fullName evidence="4">Capsule biosynthesis protein</fullName>
    </submittedName>
</protein>
<feature type="transmembrane region" description="Helical" evidence="3">
    <location>
        <begin position="509"/>
        <end position="532"/>
    </location>
</feature>
<proteinExistence type="predicted"/>
<dbReference type="EMBL" id="NSJZ01000044">
    <property type="protein sequence ID" value="PAU94654.1"/>
    <property type="molecule type" value="Genomic_DNA"/>
</dbReference>
<dbReference type="PANTHER" id="PTHR32309">
    <property type="entry name" value="TYROSINE-PROTEIN KINASE"/>
    <property type="match status" value="1"/>
</dbReference>
<keyword evidence="1" id="KW-0175">Coiled coil</keyword>
<feature type="compositionally biased region" description="Low complexity" evidence="2">
    <location>
        <begin position="35"/>
        <end position="85"/>
    </location>
</feature>
<feature type="compositionally biased region" description="Pro residues" evidence="2">
    <location>
        <begin position="137"/>
        <end position="153"/>
    </location>
</feature>
<dbReference type="GO" id="GO:0005886">
    <property type="term" value="C:plasma membrane"/>
    <property type="evidence" value="ECO:0007669"/>
    <property type="project" value="TreeGrafter"/>
</dbReference>
<keyword evidence="3" id="KW-1133">Transmembrane helix</keyword>
<evidence type="ECO:0000313" key="5">
    <source>
        <dbReference type="Proteomes" id="UP000218023"/>
    </source>
</evidence>
<sequence length="536" mass="56638">MAGRTGAANPSAGGPANAAPARPAAPAAPEPAPAAPQGAAPAQPATPRPAGAGPANPAVAGQAPGNPAAAPRPNPASAGPASAGPAPQPTPGRLIPADAVTAAAATRAAAARPAGAPAQPPAAAGQAAQVPAQARPATPPAARPASPPPPALPPGAGAFQPVAEPAPVARPRRRHWVLLVSLFLLVILPTALWGVYLWTRATDQFSSTVGFSVRREEGVPSMDMFGGIFGGSSSGTASDTDILYEFIRSPDLVQRTDEALDIRAMFSRPWPHDFVFAFDPQGTIEDLTEYWRRQVRIYYDDSAGIITVKVSAFSPEDAKAIADTIFTESEKVVNGLSEQARLDATRQAEAELEKARGVLTEARQAMTGFRVRTRIVDPTIDLGAQMTVMTSLQGQLAEAQVALDQLRQNARSGDQRIKQAELRVESLEKQIEQERDKFGGDTPEGENYAQLMGEYERLKVDLEFAEGAHQSARVAYESALATAQRQTRYLAAHITPAVAQRSLEPARPWLLVLGAGLAFVLWSILILVYYSVRDRR</sequence>
<dbReference type="Proteomes" id="UP000218023">
    <property type="component" value="Unassembled WGS sequence"/>
</dbReference>
<evidence type="ECO:0000256" key="1">
    <source>
        <dbReference type="SAM" id="Coils"/>
    </source>
</evidence>
<dbReference type="GO" id="GO:0004713">
    <property type="term" value="F:protein tyrosine kinase activity"/>
    <property type="evidence" value="ECO:0007669"/>
    <property type="project" value="TreeGrafter"/>
</dbReference>
<evidence type="ECO:0000313" key="4">
    <source>
        <dbReference type="EMBL" id="PAU94654.1"/>
    </source>
</evidence>
<dbReference type="AlphaFoldDB" id="A0A2A2GCE7"/>
<gene>
    <name evidence="4" type="ORF">CK240_17095</name>
</gene>
<accession>A0A2A2GCE7</accession>
<dbReference type="Gene3D" id="1.20.120.330">
    <property type="entry name" value="Nucleotidyltransferases domain 2"/>
    <property type="match status" value="1"/>
</dbReference>
<feature type="transmembrane region" description="Helical" evidence="3">
    <location>
        <begin position="176"/>
        <end position="198"/>
    </location>
</feature>
<comment type="caution">
    <text evidence="4">The sequence shown here is derived from an EMBL/GenBank/DDBJ whole genome shotgun (WGS) entry which is preliminary data.</text>
</comment>
<name>A0A2A2GCE7_9RHOB</name>
<feature type="region of interest" description="Disordered" evidence="2">
    <location>
        <begin position="106"/>
        <end position="159"/>
    </location>
</feature>
<keyword evidence="5" id="KW-1185">Reference proteome</keyword>
<evidence type="ECO:0000256" key="2">
    <source>
        <dbReference type="SAM" id="MobiDB-lite"/>
    </source>
</evidence>
<feature type="compositionally biased region" description="Low complexity" evidence="2">
    <location>
        <begin position="1"/>
        <end position="25"/>
    </location>
</feature>
<dbReference type="PANTHER" id="PTHR32309:SF13">
    <property type="entry name" value="FERRIC ENTEROBACTIN TRANSPORT PROTEIN FEPE"/>
    <property type="match status" value="1"/>
</dbReference>
<feature type="compositionally biased region" description="Low complexity" evidence="2">
    <location>
        <begin position="106"/>
        <end position="136"/>
    </location>
</feature>
<feature type="region of interest" description="Disordered" evidence="2">
    <location>
        <begin position="1"/>
        <end position="94"/>
    </location>
</feature>
<organism evidence="4 5">
    <name type="scientific">Paracoccus salipaludis</name>
    <dbReference type="NCBI Taxonomy" id="2032623"/>
    <lineage>
        <taxon>Bacteria</taxon>
        <taxon>Pseudomonadati</taxon>
        <taxon>Pseudomonadota</taxon>
        <taxon>Alphaproteobacteria</taxon>
        <taxon>Rhodobacterales</taxon>
        <taxon>Paracoccaceae</taxon>
        <taxon>Paracoccus</taxon>
    </lineage>
</organism>
<keyword evidence="3" id="KW-0812">Transmembrane</keyword>
<keyword evidence="3" id="KW-0472">Membrane</keyword>
<dbReference type="OrthoDB" id="7800844at2"/>
<evidence type="ECO:0000256" key="3">
    <source>
        <dbReference type="SAM" id="Phobius"/>
    </source>
</evidence>
<dbReference type="InterPro" id="IPR050445">
    <property type="entry name" value="Bact_polysacc_biosynth/exp"/>
</dbReference>